<comment type="caution">
    <text evidence="1">The sequence shown here is derived from an EMBL/GenBank/DDBJ whole genome shotgun (WGS) entry which is preliminary data.</text>
</comment>
<proteinExistence type="predicted"/>
<dbReference type="EMBL" id="CAJJDM010000026">
    <property type="protein sequence ID" value="CAD8058287.1"/>
    <property type="molecule type" value="Genomic_DNA"/>
</dbReference>
<reference evidence="1" key="1">
    <citation type="submission" date="2021-01" db="EMBL/GenBank/DDBJ databases">
        <authorList>
            <consortium name="Genoscope - CEA"/>
            <person name="William W."/>
        </authorList>
    </citation>
    <scope>NUCLEOTIDE SEQUENCE</scope>
</reference>
<evidence type="ECO:0000313" key="2">
    <source>
        <dbReference type="Proteomes" id="UP000688137"/>
    </source>
</evidence>
<dbReference type="AlphaFoldDB" id="A0A8S1KTU8"/>
<evidence type="ECO:0000313" key="1">
    <source>
        <dbReference type="EMBL" id="CAD8058287.1"/>
    </source>
</evidence>
<organism evidence="1 2">
    <name type="scientific">Paramecium primaurelia</name>
    <dbReference type="NCBI Taxonomy" id="5886"/>
    <lineage>
        <taxon>Eukaryota</taxon>
        <taxon>Sar</taxon>
        <taxon>Alveolata</taxon>
        <taxon>Ciliophora</taxon>
        <taxon>Intramacronucleata</taxon>
        <taxon>Oligohymenophorea</taxon>
        <taxon>Peniculida</taxon>
        <taxon>Parameciidae</taxon>
        <taxon>Paramecium</taxon>
    </lineage>
</organism>
<name>A0A8S1KTU8_PARPR</name>
<sequence>MKFRIQPKIYIQVTNYQKCVTLIHLMELTVIIQYGDQIYSQKQLQQQSLKLQLKVQEKMLLLLHLQSTKKNEIDFQWLHWIIYKQPLLLHLLMHIQNHLSIIKSMVLINWELLDLVSSLQKQMAYQNIEMLLILQNNYVQDQLPLQLPFEQKLDQVMFNTMQIILKIPLQCTLI</sequence>
<dbReference type="Proteomes" id="UP000688137">
    <property type="component" value="Unassembled WGS sequence"/>
</dbReference>
<protein>
    <submittedName>
        <fullName evidence="1">Uncharacterized protein</fullName>
    </submittedName>
</protein>
<keyword evidence="2" id="KW-1185">Reference proteome</keyword>
<gene>
    <name evidence="1" type="ORF">PPRIM_AZ9-3.1.T0270140</name>
</gene>
<accession>A0A8S1KTU8</accession>